<organism evidence="8 9">
    <name type="scientific">Thiovibrio frasassiensis</name>
    <dbReference type="NCBI Taxonomy" id="2984131"/>
    <lineage>
        <taxon>Bacteria</taxon>
        <taxon>Pseudomonadati</taxon>
        <taxon>Thermodesulfobacteriota</taxon>
        <taxon>Desulfobulbia</taxon>
        <taxon>Desulfobulbales</taxon>
        <taxon>Thiovibrionaceae</taxon>
        <taxon>Thiovibrio</taxon>
    </lineage>
</organism>
<dbReference type="InterPro" id="IPR020013">
    <property type="entry name" value="Flagellar_FlgE/F/G"/>
</dbReference>
<evidence type="ECO:0000259" key="7">
    <source>
        <dbReference type="Pfam" id="PF22692"/>
    </source>
</evidence>
<comment type="similarity">
    <text evidence="2 4">Belongs to the flagella basal body rod proteins family.</text>
</comment>
<sequence length="241" mass="26536">MFINNRLGLLESVETLINQEQRLNQVSNNLANVDTPGFKKETVTFDEMLYQANRSRQRVGKGLRINTVQEQGVVQKTDAPLDLAISGDGFFRVETPAGERYTRAGNFQRNNEGVLVTANGYPVLGDGGPITINGNKVNIARDGNVFVDGIKVDRLSVNTVDPLGLKKEGENLFRLVEGAAVETPESVQILQGHLEKSNVNTVTEMTEMIDLYRAYEGQQKMIRAVDDLDDLAVRRVGSLAG</sequence>
<protein>
    <submittedName>
        <fullName evidence="8">Flagellar basal-body rod protein FlgF</fullName>
    </submittedName>
</protein>
<reference evidence="8" key="1">
    <citation type="journal article" date="2022" name="bioRxiv">
        <title>Thiovibrio frasassiensisgen. nov., sp. nov., an autotrophic, elemental sulfur disproportionating bacterium isolated from sulfidic karst sediment, and proposal of Thiovibrionaceae fam. nov.</title>
        <authorList>
            <person name="Aronson H."/>
            <person name="Thomas C."/>
            <person name="Bhattacharyya M."/>
            <person name="Eckstein S."/>
            <person name="Jensen S."/>
            <person name="Barco R."/>
            <person name="Macalady J."/>
            <person name="Amend J."/>
        </authorList>
    </citation>
    <scope>NUCLEOTIDE SEQUENCE</scope>
    <source>
        <strain evidence="8">RS19-109</strain>
    </source>
</reference>
<comment type="subcellular location">
    <subcellularLocation>
        <location evidence="1 4">Bacterial flagellum basal body</location>
    </subcellularLocation>
</comment>
<gene>
    <name evidence="8" type="primary">flgF</name>
    <name evidence="8" type="ORF">OLX77_06685</name>
</gene>
<dbReference type="SUPFAM" id="SSF117143">
    <property type="entry name" value="Flagellar hook protein flgE"/>
    <property type="match status" value="1"/>
</dbReference>
<dbReference type="NCBIfam" id="TIGR02490">
    <property type="entry name" value="flgF"/>
    <property type="match status" value="1"/>
</dbReference>
<dbReference type="NCBIfam" id="TIGR03506">
    <property type="entry name" value="FlgEFG_subfam"/>
    <property type="match status" value="1"/>
</dbReference>
<keyword evidence="8" id="KW-0966">Cell projection</keyword>
<dbReference type="PANTHER" id="PTHR30435:SF19">
    <property type="entry name" value="FLAGELLAR BASAL-BODY ROD PROTEIN FLGG"/>
    <property type="match status" value="1"/>
</dbReference>
<dbReference type="AlphaFoldDB" id="A0A9X4MHW3"/>
<evidence type="ECO:0000256" key="3">
    <source>
        <dbReference type="ARBA" id="ARBA00023143"/>
    </source>
</evidence>
<evidence type="ECO:0000313" key="9">
    <source>
        <dbReference type="Proteomes" id="UP001154240"/>
    </source>
</evidence>
<dbReference type="EMBL" id="JAPHEH010000001">
    <property type="protein sequence ID" value="MDG4475843.1"/>
    <property type="molecule type" value="Genomic_DNA"/>
</dbReference>
<dbReference type="Pfam" id="PF22692">
    <property type="entry name" value="LlgE_F_G_D1"/>
    <property type="match status" value="1"/>
</dbReference>
<keyword evidence="8" id="KW-0969">Cilium</keyword>
<feature type="domain" description="Flagellar basal-body/hook protein C-terminal" evidence="6">
    <location>
        <begin position="191"/>
        <end position="232"/>
    </location>
</feature>
<keyword evidence="8" id="KW-0282">Flagellum</keyword>
<dbReference type="RefSeq" id="WP_307632817.1">
    <property type="nucleotide sequence ID" value="NZ_JAPHEH010000001.1"/>
</dbReference>
<evidence type="ECO:0000256" key="2">
    <source>
        <dbReference type="ARBA" id="ARBA00009677"/>
    </source>
</evidence>
<dbReference type="InterPro" id="IPR053967">
    <property type="entry name" value="LlgE_F_G-like_D1"/>
</dbReference>
<dbReference type="GO" id="GO:0071978">
    <property type="term" value="P:bacterial-type flagellum-dependent swarming motility"/>
    <property type="evidence" value="ECO:0007669"/>
    <property type="project" value="TreeGrafter"/>
</dbReference>
<dbReference type="InterPro" id="IPR012836">
    <property type="entry name" value="FlgF"/>
</dbReference>
<dbReference type="InterPro" id="IPR001444">
    <property type="entry name" value="Flag_bb_rod_N"/>
</dbReference>
<dbReference type="InterPro" id="IPR037925">
    <property type="entry name" value="FlgE/F/G-like"/>
</dbReference>
<proteinExistence type="inferred from homology"/>
<dbReference type="PANTHER" id="PTHR30435">
    <property type="entry name" value="FLAGELLAR PROTEIN"/>
    <property type="match status" value="1"/>
</dbReference>
<comment type="caution">
    <text evidence="8">The sequence shown here is derived from an EMBL/GenBank/DDBJ whole genome shotgun (WGS) entry which is preliminary data.</text>
</comment>
<dbReference type="Proteomes" id="UP001154240">
    <property type="component" value="Unassembled WGS sequence"/>
</dbReference>
<keyword evidence="3 4" id="KW-0975">Bacterial flagellum</keyword>
<evidence type="ECO:0000259" key="5">
    <source>
        <dbReference type="Pfam" id="PF00460"/>
    </source>
</evidence>
<dbReference type="InterPro" id="IPR010930">
    <property type="entry name" value="Flg_bb/hook_C_dom"/>
</dbReference>
<dbReference type="Pfam" id="PF06429">
    <property type="entry name" value="Flg_bbr_C"/>
    <property type="match status" value="1"/>
</dbReference>
<dbReference type="Pfam" id="PF00460">
    <property type="entry name" value="Flg_bb_rod"/>
    <property type="match status" value="1"/>
</dbReference>
<accession>A0A9X4MHW3</accession>
<keyword evidence="9" id="KW-1185">Reference proteome</keyword>
<dbReference type="GO" id="GO:0030694">
    <property type="term" value="C:bacterial-type flagellum basal body, rod"/>
    <property type="evidence" value="ECO:0007669"/>
    <property type="project" value="InterPro"/>
</dbReference>
<evidence type="ECO:0000313" key="8">
    <source>
        <dbReference type="EMBL" id="MDG4475843.1"/>
    </source>
</evidence>
<evidence type="ECO:0000256" key="4">
    <source>
        <dbReference type="RuleBase" id="RU362116"/>
    </source>
</evidence>
<reference evidence="8" key="2">
    <citation type="submission" date="2022-10" db="EMBL/GenBank/DDBJ databases">
        <authorList>
            <person name="Aronson H.S."/>
        </authorList>
    </citation>
    <scope>NUCLEOTIDE SEQUENCE</scope>
    <source>
        <strain evidence="8">RS19-109</strain>
    </source>
</reference>
<name>A0A9X4MHW3_9BACT</name>
<feature type="domain" description="Flagellar basal body rod protein N-terminal" evidence="5">
    <location>
        <begin position="12"/>
        <end position="39"/>
    </location>
</feature>
<feature type="domain" description="Flagellar hook protein FlgE/F/G-like D1" evidence="7">
    <location>
        <begin position="84"/>
        <end position="146"/>
    </location>
</feature>
<evidence type="ECO:0000256" key="1">
    <source>
        <dbReference type="ARBA" id="ARBA00004117"/>
    </source>
</evidence>
<evidence type="ECO:0000259" key="6">
    <source>
        <dbReference type="Pfam" id="PF06429"/>
    </source>
</evidence>